<protein>
    <submittedName>
        <fullName evidence="18">Phosphoenolpyruvate--protein phosphotransferase</fullName>
    </submittedName>
</protein>
<dbReference type="InterPro" id="IPR006318">
    <property type="entry name" value="PTS_EI-like"/>
</dbReference>
<dbReference type="InterPro" id="IPR036662">
    <property type="entry name" value="PTS_EIIA_man-typ_sf"/>
</dbReference>
<evidence type="ECO:0000256" key="11">
    <source>
        <dbReference type="ARBA" id="ARBA00022683"/>
    </source>
</evidence>
<dbReference type="Pfam" id="PF02896">
    <property type="entry name" value="PEP-utilizers_C"/>
    <property type="match status" value="1"/>
</dbReference>
<evidence type="ECO:0000256" key="2">
    <source>
        <dbReference type="ARBA" id="ARBA00001113"/>
    </source>
</evidence>
<dbReference type="Pfam" id="PF00391">
    <property type="entry name" value="PEP-utilizers"/>
    <property type="match status" value="1"/>
</dbReference>
<dbReference type="PROSITE" id="PS51350">
    <property type="entry name" value="PTS_HPR_DOM"/>
    <property type="match status" value="1"/>
</dbReference>
<dbReference type="InterPro" id="IPR035895">
    <property type="entry name" value="HPr-like_sf"/>
</dbReference>
<comment type="subunit">
    <text evidence="15">Homodimer. The dihydroxyacetone kinase complex is composed of a homodimer of DhaM, a homodimer of DhaK and the subunit DhaL.</text>
</comment>
<comment type="catalytic activity">
    <reaction evidence="1">
        <text>L-histidyl-[protein] + phosphoenolpyruvate = N(pros)-phospho-L-histidyl-[protein] + pyruvate</text>
        <dbReference type="Rhea" id="RHEA:23880"/>
        <dbReference type="Rhea" id="RHEA-COMP:9745"/>
        <dbReference type="Rhea" id="RHEA-COMP:9746"/>
        <dbReference type="ChEBI" id="CHEBI:15361"/>
        <dbReference type="ChEBI" id="CHEBI:29979"/>
        <dbReference type="ChEBI" id="CHEBI:58702"/>
        <dbReference type="ChEBI" id="CHEBI:64837"/>
        <dbReference type="EC" id="2.7.3.9"/>
    </reaction>
</comment>
<evidence type="ECO:0000256" key="8">
    <source>
        <dbReference type="ARBA" id="ARBA00022490"/>
    </source>
</evidence>
<dbReference type="SUPFAM" id="SSF53062">
    <property type="entry name" value="PTS system fructose IIA component-like"/>
    <property type="match status" value="1"/>
</dbReference>
<comment type="function">
    <text evidence="4">Component of the dihydroxyacetone kinase complex, which is responsible for the phosphoenolpyruvate (PEP)-dependent phosphorylation of dihydroxyacetone. DhaM serves as the phosphoryl donor. Is phosphorylated by phosphoenolpyruvate in an EI- and HPr-dependent reaction, and a phosphorelay system on histidine residues finally leads to phosphoryl transfer to DhaL and dihydroxyacetone.</text>
</comment>
<dbReference type="Gene3D" id="3.30.1340.10">
    <property type="entry name" value="HPr-like"/>
    <property type="match status" value="1"/>
</dbReference>
<dbReference type="PANTHER" id="PTHR46244:SF6">
    <property type="entry name" value="PHOSPHOENOLPYRUVATE-PROTEIN PHOSPHOTRANSFERASE"/>
    <property type="match status" value="1"/>
</dbReference>
<comment type="caution">
    <text evidence="18">The sequence shown here is derived from an EMBL/GenBank/DDBJ whole genome shotgun (WGS) entry which is preliminary data.</text>
</comment>
<dbReference type="InterPro" id="IPR036618">
    <property type="entry name" value="PtsI_HPr-bd_sf"/>
</dbReference>
<dbReference type="InterPro" id="IPR023151">
    <property type="entry name" value="PEP_util_CS"/>
</dbReference>
<evidence type="ECO:0000313" key="18">
    <source>
        <dbReference type="EMBL" id="GAA1684803.1"/>
    </source>
</evidence>
<dbReference type="Gene3D" id="3.50.30.10">
    <property type="entry name" value="Phosphohistidine domain"/>
    <property type="match status" value="1"/>
</dbReference>
<evidence type="ECO:0000256" key="3">
    <source>
        <dbReference type="ARBA" id="ARBA00001946"/>
    </source>
</evidence>
<dbReference type="InterPro" id="IPR000032">
    <property type="entry name" value="HPr-like"/>
</dbReference>
<dbReference type="Gene3D" id="3.40.50.510">
    <property type="entry name" value="Phosphotransferase system, mannose-type IIA component"/>
    <property type="match status" value="1"/>
</dbReference>
<gene>
    <name evidence="18" type="primary">ptsP</name>
    <name evidence="18" type="ORF">GCM10009765_37670</name>
</gene>
<dbReference type="NCBIfam" id="TIGR02364">
    <property type="entry name" value="dha_pts"/>
    <property type="match status" value="1"/>
</dbReference>
<name>A0ABN2HAY1_9ACTN</name>
<keyword evidence="11" id="KW-0598">Phosphotransferase system</keyword>
<dbReference type="InterPro" id="IPR008731">
    <property type="entry name" value="PTS_EIN"/>
</dbReference>
<dbReference type="InterPro" id="IPR050499">
    <property type="entry name" value="PEP-utilizing_PTS_enzyme"/>
</dbReference>
<evidence type="ECO:0000256" key="7">
    <source>
        <dbReference type="ARBA" id="ARBA00022448"/>
    </source>
</evidence>
<dbReference type="InterPro" id="IPR040442">
    <property type="entry name" value="Pyrv_kinase-like_dom_sf"/>
</dbReference>
<dbReference type="PRINTS" id="PR01736">
    <property type="entry name" value="PHPHTRNFRASE"/>
</dbReference>
<dbReference type="Pfam" id="PF00381">
    <property type="entry name" value="PTS-HPr"/>
    <property type="match status" value="1"/>
</dbReference>
<dbReference type="Gene3D" id="3.20.20.60">
    <property type="entry name" value="Phosphoenolpyruvate-binding domains"/>
    <property type="match status" value="1"/>
</dbReference>
<dbReference type="Pfam" id="PF05524">
    <property type="entry name" value="PEP-utilisers_N"/>
    <property type="match status" value="1"/>
</dbReference>
<sequence>MISIVVVTHSRALAEAAVAFAREMPNGQAVTIAIAAGLDNNTYGTDASSIAAAIEKADNPEGVLVLTDLGSAVIAAKVALELLEHDTRVRVRLCPAPLVEGLVVAVAAAGAGLSLDAVEVQALGALAAKQPVAEHTQPVARGTFALRNQHGLHLRPASKLVALVLSFEADLRIRDLTTESAPAPAASLSQVTGIGAAQGDLLEVTGTGPQAADAVMAVVALAERNFDETDGRGGAGTKRAGPLAAAPGIAIGPAWTPQHPVPQVSAQPTGDPTAEWLRLTDAVAAVRADTIRRRDQVERELGPGQADIFAAHLLFLEDIELLAQARRQLDGGRSAQVGWDRAVQVMSDQLAALPDGYQRARAADVRAVGDQVLRQLAGTPTGFASRAGILLAEDLTPADVSGLDPELVTGIVLAAGSPTGHNAILARARGIPMVVAAGLDTMARADGKIVAMDGATGELVIDPRAQTLAGFVWRAGKFDAAQTDAIAVADEPARTTDGTHIVVAANLSSVADAVTARQVGADAAGLIRTEFLFLGRMEPPTVDEQEAAYRSIAETFQGRRITFRTLDIGADKPLSYVATAAEANPFLGLRGIRLALARPKLLHDQLDAIARVASDHPVDLMFPMVSTVDELTTALAAVTRAQGLRVGVMVEVPSAALNARALAPHVDFFSIGTNDLTQYTLAAERGNAAVAGLADPYDPAVLRLIDCVTRAAGDRIDVAVCGELAADELAVPLLVGLGVRELSVAAAAIPLVKQAVRRVDMAAATALAQRALQQSSARAVRGLCGRL</sequence>
<comment type="catalytic activity">
    <reaction evidence="2">
        <text>dihydroxyacetone + phosphoenolpyruvate = dihydroxyacetone phosphate + pyruvate</text>
        <dbReference type="Rhea" id="RHEA:18381"/>
        <dbReference type="ChEBI" id="CHEBI:15361"/>
        <dbReference type="ChEBI" id="CHEBI:16016"/>
        <dbReference type="ChEBI" id="CHEBI:57642"/>
        <dbReference type="ChEBI" id="CHEBI:58702"/>
        <dbReference type="EC" id="2.7.1.121"/>
    </reaction>
</comment>
<dbReference type="InterPro" id="IPR015813">
    <property type="entry name" value="Pyrv/PenolPyrv_kinase-like_dom"/>
</dbReference>
<comment type="similarity">
    <text evidence="6">Belongs to the PEP-utilizing enzyme family.</text>
</comment>
<comment type="subcellular location">
    <subcellularLocation>
        <location evidence="5">Cytoplasm</location>
    </subcellularLocation>
</comment>
<dbReference type="SUPFAM" id="SSF51621">
    <property type="entry name" value="Phosphoenolpyruvate/pyruvate domain"/>
    <property type="match status" value="1"/>
</dbReference>
<reference evidence="19" key="1">
    <citation type="journal article" date="2019" name="Int. J. Syst. Evol. Microbiol.">
        <title>The Global Catalogue of Microorganisms (GCM) 10K type strain sequencing project: providing services to taxonomists for standard genome sequencing and annotation.</title>
        <authorList>
            <consortium name="The Broad Institute Genomics Platform"/>
            <consortium name="The Broad Institute Genome Sequencing Center for Infectious Disease"/>
            <person name="Wu L."/>
            <person name="Ma J."/>
        </authorList>
    </citation>
    <scope>NUCLEOTIDE SEQUENCE [LARGE SCALE GENOMIC DNA]</scope>
    <source>
        <strain evidence="19">JCM 14718</strain>
    </source>
</reference>
<proteinExistence type="inferred from homology"/>
<organism evidence="18 19">
    <name type="scientific">Fodinicola feengrottensis</name>
    <dbReference type="NCBI Taxonomy" id="435914"/>
    <lineage>
        <taxon>Bacteria</taxon>
        <taxon>Bacillati</taxon>
        <taxon>Actinomycetota</taxon>
        <taxon>Actinomycetes</taxon>
        <taxon>Mycobacteriales</taxon>
        <taxon>Fodinicola</taxon>
    </lineage>
</organism>
<keyword evidence="13" id="KW-0418">Kinase</keyword>
<evidence type="ECO:0000313" key="19">
    <source>
        <dbReference type="Proteomes" id="UP001500618"/>
    </source>
</evidence>
<feature type="domain" description="HPr" evidence="17">
    <location>
        <begin position="139"/>
        <end position="229"/>
    </location>
</feature>
<evidence type="ECO:0000256" key="6">
    <source>
        <dbReference type="ARBA" id="ARBA00007837"/>
    </source>
</evidence>
<evidence type="ECO:0000256" key="13">
    <source>
        <dbReference type="ARBA" id="ARBA00022777"/>
    </source>
</evidence>
<evidence type="ECO:0000256" key="12">
    <source>
        <dbReference type="ARBA" id="ARBA00022723"/>
    </source>
</evidence>
<dbReference type="InterPro" id="IPR012844">
    <property type="entry name" value="DhaM_N"/>
</dbReference>
<keyword evidence="12" id="KW-0479">Metal-binding</keyword>
<dbReference type="PROSITE" id="PS00742">
    <property type="entry name" value="PEP_ENZYMES_2"/>
    <property type="match status" value="1"/>
</dbReference>
<dbReference type="Proteomes" id="UP001500618">
    <property type="component" value="Unassembled WGS sequence"/>
</dbReference>
<dbReference type="SUPFAM" id="SSF55594">
    <property type="entry name" value="HPr-like"/>
    <property type="match status" value="1"/>
</dbReference>
<dbReference type="Gene3D" id="1.10.274.10">
    <property type="entry name" value="PtsI, HPr-binding domain"/>
    <property type="match status" value="1"/>
</dbReference>
<dbReference type="SUPFAM" id="SSF52009">
    <property type="entry name" value="Phosphohistidine domain"/>
    <property type="match status" value="1"/>
</dbReference>
<dbReference type="EMBL" id="BAAANY010000013">
    <property type="protein sequence ID" value="GAA1684803.1"/>
    <property type="molecule type" value="Genomic_DNA"/>
</dbReference>
<keyword evidence="9" id="KW-0762">Sugar transport</keyword>
<dbReference type="PANTHER" id="PTHR46244">
    <property type="entry name" value="PHOSPHOENOLPYRUVATE-PROTEIN PHOSPHOTRANSFERASE"/>
    <property type="match status" value="1"/>
</dbReference>
<keyword evidence="19" id="KW-1185">Reference proteome</keyword>
<dbReference type="NCBIfam" id="TIGR01417">
    <property type="entry name" value="PTS_I_fam"/>
    <property type="match status" value="1"/>
</dbReference>
<evidence type="ECO:0000256" key="9">
    <source>
        <dbReference type="ARBA" id="ARBA00022597"/>
    </source>
</evidence>
<dbReference type="RefSeq" id="WP_344311548.1">
    <property type="nucleotide sequence ID" value="NZ_BAAANY010000013.1"/>
</dbReference>
<keyword evidence="14" id="KW-0460">Magnesium</keyword>
<dbReference type="InterPro" id="IPR000121">
    <property type="entry name" value="PEP_util_C"/>
</dbReference>
<evidence type="ECO:0000256" key="15">
    <source>
        <dbReference type="ARBA" id="ARBA00046577"/>
    </source>
</evidence>
<keyword evidence="7" id="KW-0813">Transport</keyword>
<comment type="cofactor">
    <cofactor evidence="3">
        <name>Mg(2+)</name>
        <dbReference type="ChEBI" id="CHEBI:18420"/>
    </cofactor>
</comment>
<evidence type="ECO:0000259" key="16">
    <source>
        <dbReference type="PROSITE" id="PS51096"/>
    </source>
</evidence>
<keyword evidence="8" id="KW-0963">Cytoplasm</keyword>
<accession>A0ABN2HAY1</accession>
<evidence type="ECO:0000256" key="14">
    <source>
        <dbReference type="ARBA" id="ARBA00022842"/>
    </source>
</evidence>
<evidence type="ECO:0000256" key="5">
    <source>
        <dbReference type="ARBA" id="ARBA00004496"/>
    </source>
</evidence>
<evidence type="ECO:0000256" key="4">
    <source>
        <dbReference type="ARBA" id="ARBA00002788"/>
    </source>
</evidence>
<dbReference type="InterPro" id="IPR008279">
    <property type="entry name" value="PEP-util_enz_mobile_dom"/>
</dbReference>
<dbReference type="InterPro" id="IPR036637">
    <property type="entry name" value="Phosphohistidine_dom_sf"/>
</dbReference>
<dbReference type="PROSITE" id="PS51096">
    <property type="entry name" value="PTS_EIIA_TYPE_4"/>
    <property type="match status" value="1"/>
</dbReference>
<dbReference type="InterPro" id="IPR004701">
    <property type="entry name" value="PTS_EIIA_man-typ"/>
</dbReference>
<keyword evidence="10" id="KW-0808">Transferase</keyword>
<evidence type="ECO:0000256" key="1">
    <source>
        <dbReference type="ARBA" id="ARBA00000683"/>
    </source>
</evidence>
<evidence type="ECO:0000256" key="10">
    <source>
        <dbReference type="ARBA" id="ARBA00022679"/>
    </source>
</evidence>
<feature type="domain" description="PTS EIIA type-4" evidence="16">
    <location>
        <begin position="1"/>
        <end position="132"/>
    </location>
</feature>
<evidence type="ECO:0000259" key="17">
    <source>
        <dbReference type="PROSITE" id="PS51350"/>
    </source>
</evidence>
<dbReference type="Pfam" id="PF03610">
    <property type="entry name" value="EIIA-man"/>
    <property type="match status" value="1"/>
</dbReference>
<dbReference type="SUPFAM" id="SSF47831">
    <property type="entry name" value="Enzyme I of the PEP:sugar phosphotransferase system HPr-binding (sub)domain"/>
    <property type="match status" value="1"/>
</dbReference>